<reference evidence="1" key="1">
    <citation type="journal article" date="2019" name="G3 (Bethesda)">
        <title>Genome Assemblies of Two Rare Opportunistic Yeast Pathogens: Diutina rugosa (syn. Candida rugosa) and Trichomonascus ciferrii (syn. Candida ciferrii).</title>
        <authorList>
            <person name="Mixao V."/>
            <person name="Saus E."/>
            <person name="Hansen A.P."/>
            <person name="Lass-Florl C."/>
            <person name="Gabaldon T."/>
        </authorList>
    </citation>
    <scope>NUCLEOTIDE SEQUENCE</scope>
    <source>
        <strain evidence="1">CBS 4856</strain>
    </source>
</reference>
<gene>
    <name evidence="1" type="ORF">TRICI_005482</name>
</gene>
<evidence type="ECO:0008006" key="3">
    <source>
        <dbReference type="Google" id="ProtNLM"/>
    </source>
</evidence>
<sequence length="235" mass="27303">MEDTILDILEGLGSGTGDERVTAVNKLDELLANQCMPDQTKRSKTLTSHLHGRPQLKEFLKLQDNYAYNIASRMAPVLDKMETTEQKKLLLDCLQGLCLLHYPSRKVFSNDRFMTKLVKFLDPNNEPELHIRAINTLVSVMVREVRNIRKFEELDGLLHISTLFKSKEVSKEVKLRILEFLFFYLIPETQTNHVRSDRKTTEEKARMLEKYLSNVSGLVRELNMSKPFGDMNLEW</sequence>
<dbReference type="Proteomes" id="UP000761534">
    <property type="component" value="Unassembled WGS sequence"/>
</dbReference>
<dbReference type="EMBL" id="SWFS01000430">
    <property type="protein sequence ID" value="KAA8904432.1"/>
    <property type="molecule type" value="Genomic_DNA"/>
</dbReference>
<evidence type="ECO:0000313" key="1">
    <source>
        <dbReference type="EMBL" id="KAA8904432.1"/>
    </source>
</evidence>
<dbReference type="SUPFAM" id="SSF48371">
    <property type="entry name" value="ARM repeat"/>
    <property type="match status" value="1"/>
</dbReference>
<dbReference type="VEuPathDB" id="FungiDB:TRICI_005482"/>
<name>A0A642USF2_9ASCO</name>
<dbReference type="Pfam" id="PF08045">
    <property type="entry name" value="CDC14"/>
    <property type="match status" value="2"/>
</dbReference>
<keyword evidence="2" id="KW-1185">Reference proteome</keyword>
<proteinExistence type="predicted"/>
<protein>
    <recommendedName>
        <fullName evidence="3">Cell division control protein 14</fullName>
    </recommendedName>
</protein>
<organism evidence="1 2">
    <name type="scientific">Trichomonascus ciferrii</name>
    <dbReference type="NCBI Taxonomy" id="44093"/>
    <lineage>
        <taxon>Eukaryota</taxon>
        <taxon>Fungi</taxon>
        <taxon>Dikarya</taxon>
        <taxon>Ascomycota</taxon>
        <taxon>Saccharomycotina</taxon>
        <taxon>Dipodascomycetes</taxon>
        <taxon>Dipodascales</taxon>
        <taxon>Trichomonascaceae</taxon>
        <taxon>Trichomonascus</taxon>
        <taxon>Trichomonascus ciferrii complex</taxon>
    </lineage>
</organism>
<accession>A0A642USF2</accession>
<dbReference type="InterPro" id="IPR012535">
    <property type="entry name" value="Cell_div_Cdc14"/>
</dbReference>
<dbReference type="InterPro" id="IPR016024">
    <property type="entry name" value="ARM-type_fold"/>
</dbReference>
<dbReference type="PANTHER" id="PTHR34065:SF1">
    <property type="entry name" value="CELL DIVISION CONTROL PROTEIN 14"/>
    <property type="match status" value="1"/>
</dbReference>
<dbReference type="AlphaFoldDB" id="A0A642USF2"/>
<dbReference type="OrthoDB" id="5357220at2759"/>
<dbReference type="PANTHER" id="PTHR34065">
    <property type="entry name" value="CELL DIVISION CONTROL PROTEIN 14"/>
    <property type="match status" value="1"/>
</dbReference>
<evidence type="ECO:0000313" key="2">
    <source>
        <dbReference type="Proteomes" id="UP000761534"/>
    </source>
</evidence>
<comment type="caution">
    <text evidence="1">The sequence shown here is derived from an EMBL/GenBank/DDBJ whole genome shotgun (WGS) entry which is preliminary data.</text>
</comment>